<keyword evidence="4 7" id="KW-0812">Transmembrane</keyword>
<dbReference type="SUPFAM" id="SSF161098">
    <property type="entry name" value="MetI-like"/>
    <property type="match status" value="1"/>
</dbReference>
<dbReference type="InterPro" id="IPR035906">
    <property type="entry name" value="MetI-like_sf"/>
</dbReference>
<protein>
    <submittedName>
        <fullName evidence="9">Carbohydrate ABC transporter permease</fullName>
    </submittedName>
</protein>
<organism evidence="9 10">
    <name type="scientific">Breznakiella homolactica</name>
    <dbReference type="NCBI Taxonomy" id="2798577"/>
    <lineage>
        <taxon>Bacteria</taxon>
        <taxon>Pseudomonadati</taxon>
        <taxon>Spirochaetota</taxon>
        <taxon>Spirochaetia</taxon>
        <taxon>Spirochaetales</taxon>
        <taxon>Breznakiellaceae</taxon>
        <taxon>Breznakiella</taxon>
    </lineage>
</organism>
<sequence length="284" mass="32008">MAFSAFQKYRRGKFGPGEILVFLMLCVGFILVAYPLFWVVMSSLKTSSSITLDVWALPKVPQWKNYVTAWNRGVSGYFVNSLIVTVSTIFGVLTVSSLCAYGLSRFKTPWLKYMLILVMGGMMLNPQVCLIPLYGLLRTLRMHNTYFALIIPYIAFRLPLNTLLIRSFFLAVPKEIEESATIDGCTNLQIYARIFVPMSQPILITGTILTAYYAWNEFLFAIIFIDSNKYRTIPAGLMNFRDALVVDWGPLLAGMTISALPIIIFFISVQKYFIRGMTAGAVKG</sequence>
<evidence type="ECO:0000313" key="9">
    <source>
        <dbReference type="EMBL" id="QQO07389.1"/>
    </source>
</evidence>
<dbReference type="PROSITE" id="PS50928">
    <property type="entry name" value="ABC_TM1"/>
    <property type="match status" value="1"/>
</dbReference>
<dbReference type="KEGG" id="bhc:JFL75_10475"/>
<evidence type="ECO:0000256" key="2">
    <source>
        <dbReference type="ARBA" id="ARBA00022448"/>
    </source>
</evidence>
<evidence type="ECO:0000256" key="6">
    <source>
        <dbReference type="ARBA" id="ARBA00023136"/>
    </source>
</evidence>
<keyword evidence="2 7" id="KW-0813">Transport</keyword>
<dbReference type="InterPro" id="IPR000515">
    <property type="entry name" value="MetI-like"/>
</dbReference>
<evidence type="ECO:0000313" key="10">
    <source>
        <dbReference type="Proteomes" id="UP000595917"/>
    </source>
</evidence>
<dbReference type="Proteomes" id="UP000595917">
    <property type="component" value="Chromosome"/>
</dbReference>
<dbReference type="Pfam" id="PF00528">
    <property type="entry name" value="BPD_transp_1"/>
    <property type="match status" value="1"/>
</dbReference>
<proteinExistence type="inferred from homology"/>
<dbReference type="GO" id="GO:0055085">
    <property type="term" value="P:transmembrane transport"/>
    <property type="evidence" value="ECO:0007669"/>
    <property type="project" value="InterPro"/>
</dbReference>
<dbReference type="Gene3D" id="1.10.3720.10">
    <property type="entry name" value="MetI-like"/>
    <property type="match status" value="1"/>
</dbReference>
<evidence type="ECO:0000256" key="4">
    <source>
        <dbReference type="ARBA" id="ARBA00022692"/>
    </source>
</evidence>
<feature type="domain" description="ABC transmembrane type-1" evidence="8">
    <location>
        <begin position="78"/>
        <end position="269"/>
    </location>
</feature>
<comment type="similarity">
    <text evidence="7">Belongs to the binding-protein-dependent transport system permease family.</text>
</comment>
<evidence type="ECO:0000256" key="7">
    <source>
        <dbReference type="RuleBase" id="RU363032"/>
    </source>
</evidence>
<feature type="transmembrane region" description="Helical" evidence="7">
    <location>
        <begin position="202"/>
        <end position="225"/>
    </location>
</feature>
<dbReference type="AlphaFoldDB" id="A0A7T7XJ56"/>
<keyword evidence="10" id="KW-1185">Reference proteome</keyword>
<feature type="transmembrane region" description="Helical" evidence="7">
    <location>
        <begin position="77"/>
        <end position="101"/>
    </location>
</feature>
<dbReference type="GO" id="GO:0005886">
    <property type="term" value="C:plasma membrane"/>
    <property type="evidence" value="ECO:0007669"/>
    <property type="project" value="UniProtKB-SubCell"/>
</dbReference>
<dbReference type="RefSeq" id="WP_215624694.1">
    <property type="nucleotide sequence ID" value="NZ_CP067089.2"/>
</dbReference>
<feature type="transmembrane region" description="Helical" evidence="7">
    <location>
        <begin position="20"/>
        <end position="41"/>
    </location>
</feature>
<keyword evidence="6 7" id="KW-0472">Membrane</keyword>
<evidence type="ECO:0000256" key="3">
    <source>
        <dbReference type="ARBA" id="ARBA00022475"/>
    </source>
</evidence>
<feature type="transmembrane region" description="Helical" evidence="7">
    <location>
        <begin position="245"/>
        <end position="267"/>
    </location>
</feature>
<dbReference type="PANTHER" id="PTHR43744:SF12">
    <property type="entry name" value="ABC TRANSPORTER PERMEASE PROTEIN MG189-RELATED"/>
    <property type="match status" value="1"/>
</dbReference>
<comment type="subcellular location">
    <subcellularLocation>
        <location evidence="1 7">Cell membrane</location>
        <topology evidence="1 7">Multi-pass membrane protein</topology>
    </subcellularLocation>
</comment>
<name>A0A7T7XJ56_9SPIR</name>
<feature type="transmembrane region" description="Helical" evidence="7">
    <location>
        <begin position="113"/>
        <end position="134"/>
    </location>
</feature>
<evidence type="ECO:0000256" key="1">
    <source>
        <dbReference type="ARBA" id="ARBA00004651"/>
    </source>
</evidence>
<keyword evidence="5 7" id="KW-1133">Transmembrane helix</keyword>
<reference evidence="9" key="1">
    <citation type="submission" date="2021-01" db="EMBL/GenBank/DDBJ databases">
        <title>Description of Breznakiella homolactica.</title>
        <authorList>
            <person name="Song Y."/>
            <person name="Brune A."/>
        </authorList>
    </citation>
    <scope>NUCLEOTIDE SEQUENCE</scope>
    <source>
        <strain evidence="9">RmG30</strain>
    </source>
</reference>
<evidence type="ECO:0000256" key="5">
    <source>
        <dbReference type="ARBA" id="ARBA00022989"/>
    </source>
</evidence>
<gene>
    <name evidence="9" type="ORF">JFL75_10475</name>
</gene>
<dbReference type="CDD" id="cd06261">
    <property type="entry name" value="TM_PBP2"/>
    <property type="match status" value="1"/>
</dbReference>
<dbReference type="EMBL" id="CP067089">
    <property type="protein sequence ID" value="QQO07389.1"/>
    <property type="molecule type" value="Genomic_DNA"/>
</dbReference>
<keyword evidence="3" id="KW-1003">Cell membrane</keyword>
<accession>A0A7T7XJ56</accession>
<dbReference type="PANTHER" id="PTHR43744">
    <property type="entry name" value="ABC TRANSPORTER PERMEASE PROTEIN MG189-RELATED-RELATED"/>
    <property type="match status" value="1"/>
</dbReference>
<feature type="transmembrane region" description="Helical" evidence="7">
    <location>
        <begin position="146"/>
        <end position="165"/>
    </location>
</feature>
<evidence type="ECO:0000259" key="8">
    <source>
        <dbReference type="PROSITE" id="PS50928"/>
    </source>
</evidence>